<dbReference type="AlphaFoldDB" id="A0A6N3GX62"/>
<keyword evidence="8" id="KW-0969">Cilium</keyword>
<dbReference type="InterPro" id="IPR003481">
    <property type="entry name" value="FliD_N"/>
</dbReference>
<accession>A0A6N3GX62</accession>
<keyword evidence="8" id="KW-0966">Cell projection</keyword>
<dbReference type="GO" id="GO:0009424">
    <property type="term" value="C:bacterial-type flagellum hook"/>
    <property type="evidence" value="ECO:0007669"/>
    <property type="project" value="UniProtKB-UniRule"/>
</dbReference>
<sequence>MRITGLATGLDMDEVIKESMRPYRIKIQQQQQQKEIVEIKQKLYRDVLKDSREFYNKYFDVSKSDSIILSKNWSTIKFESSDSNVVSVSANSEATNKNFTIKGSSATATKATLTEGIGEGDKIVVDGKEFTLSGSTDRERASNLNKELQKAGIKVSVSYTDFAGSVDGENKKGLVFESTVLGDKGTFTLGGSIQAVNIEEVKGSNATEAKFTGITIENIKDSKEIKIGDKVISLNLDSSKEYTNDELISELNKKLEEEKIDFRAKVDEDDKVTLVSAKSGELTDLPTLEIALESGSLIKGTFKNGKNATPLVKSMNLSDVEGKVLFINGSKIELQLKEDGSIDNDALNSLLEERKLNVSAEIKEGKLSLISKANGEGQSIDVRVVEKPAAGFIPVIQGKDANIIIEDSKGGVYTHKGDSNTVTLDGVTFKFNGKIPADGIKVTGTKDVTKTKEMVVNFFNDYNKLMEKLNTLTMEKRDRSYSPLTDEQKKEMSESEIKLWNERVEKGQLSRDSDLSRIINSLKSAMTTMVDGIDINLEDIGVKPVSDYGGVKNGTFTIDEDKLTAALEEDTDKVMRLFTETPTDSKNLTSAEKNSKSGIAQRLKSILYDETMTVSARLLKKAGYEGTTTVTNNELTKSIEKYERKMEDMEKAFSKKEQALYSKYATLETMMNQLNSQQSYLLSQLGMA</sequence>
<comment type="function">
    <text evidence="5">Required for morphogenesis and for the elongation of the flagellar filament by facilitating polymerization of the flagellin monomers at the tip of growing filament. Forms a capping structure, which prevents flagellin subunits (transported through the central channel of the flagellum) from leaking out without polymerization at the distal end.</text>
</comment>
<dbReference type="EMBL" id="CACRTV010000088">
    <property type="protein sequence ID" value="VYU68975.1"/>
    <property type="molecule type" value="Genomic_DNA"/>
</dbReference>
<feature type="domain" description="Flagellar hook-associated protein 2 N-terminal" evidence="6">
    <location>
        <begin position="8"/>
        <end position="102"/>
    </location>
</feature>
<keyword evidence="4 5" id="KW-0975">Bacterial flagellum</keyword>
<dbReference type="InterPro" id="IPR010809">
    <property type="entry name" value="FliD_C"/>
</dbReference>
<evidence type="ECO:0000259" key="7">
    <source>
        <dbReference type="Pfam" id="PF07195"/>
    </source>
</evidence>
<dbReference type="Pfam" id="PF02465">
    <property type="entry name" value="FliD_N"/>
    <property type="match status" value="1"/>
</dbReference>
<dbReference type="GO" id="GO:0009421">
    <property type="term" value="C:bacterial-type flagellum filament cap"/>
    <property type="evidence" value="ECO:0007669"/>
    <property type="project" value="InterPro"/>
</dbReference>
<evidence type="ECO:0000313" key="8">
    <source>
        <dbReference type="EMBL" id="VYU68975.1"/>
    </source>
</evidence>
<reference evidence="8" key="1">
    <citation type="submission" date="2019-11" db="EMBL/GenBank/DDBJ databases">
        <authorList>
            <person name="Feng L."/>
        </authorList>
    </citation>
    <scope>NUCLEOTIDE SEQUENCE</scope>
    <source>
        <strain evidence="8">CParaputrificumLFYP93</strain>
    </source>
</reference>
<dbReference type="PANTHER" id="PTHR30288:SF0">
    <property type="entry name" value="FLAGELLAR HOOK-ASSOCIATED PROTEIN 2"/>
    <property type="match status" value="1"/>
</dbReference>
<dbReference type="GO" id="GO:0005576">
    <property type="term" value="C:extracellular region"/>
    <property type="evidence" value="ECO:0007669"/>
    <property type="project" value="UniProtKB-SubCell"/>
</dbReference>
<keyword evidence="8" id="KW-0282">Flagellum</keyword>
<name>A0A6N3GX62_9CLOT</name>
<dbReference type="GO" id="GO:0071973">
    <property type="term" value="P:bacterial-type flagellum-dependent cell motility"/>
    <property type="evidence" value="ECO:0007669"/>
    <property type="project" value="TreeGrafter"/>
</dbReference>
<evidence type="ECO:0000256" key="2">
    <source>
        <dbReference type="ARBA" id="ARBA00011255"/>
    </source>
</evidence>
<comment type="similarity">
    <text evidence="1 5">Belongs to the FliD family.</text>
</comment>
<evidence type="ECO:0000259" key="6">
    <source>
        <dbReference type="Pfam" id="PF02465"/>
    </source>
</evidence>
<keyword evidence="3 5" id="KW-0175">Coiled coil</keyword>
<dbReference type="InterPro" id="IPR040026">
    <property type="entry name" value="FliD"/>
</dbReference>
<dbReference type="Pfam" id="PF07195">
    <property type="entry name" value="FliD_C"/>
    <property type="match status" value="1"/>
</dbReference>
<proteinExistence type="inferred from homology"/>
<evidence type="ECO:0000256" key="4">
    <source>
        <dbReference type="ARBA" id="ARBA00023143"/>
    </source>
</evidence>
<evidence type="ECO:0000256" key="3">
    <source>
        <dbReference type="ARBA" id="ARBA00023054"/>
    </source>
</evidence>
<dbReference type="RefSeq" id="WP_156563342.1">
    <property type="nucleotide sequence ID" value="NZ_CACRTV010000088.1"/>
</dbReference>
<comment type="subcellular location">
    <subcellularLocation>
        <location evidence="5">Secreted</location>
    </subcellularLocation>
    <subcellularLocation>
        <location evidence="5">Bacterial flagellum</location>
    </subcellularLocation>
</comment>
<keyword evidence="5" id="KW-0964">Secreted</keyword>
<feature type="coiled-coil region" evidence="5">
    <location>
        <begin position="632"/>
        <end position="659"/>
    </location>
</feature>
<organism evidence="8">
    <name type="scientific">Clostridium paraputrificum</name>
    <dbReference type="NCBI Taxonomy" id="29363"/>
    <lineage>
        <taxon>Bacteria</taxon>
        <taxon>Bacillati</taxon>
        <taxon>Bacillota</taxon>
        <taxon>Clostridia</taxon>
        <taxon>Eubacteriales</taxon>
        <taxon>Clostridiaceae</taxon>
        <taxon>Clostridium</taxon>
    </lineage>
</organism>
<protein>
    <recommendedName>
        <fullName evidence="5">Flagellar hook-associated protein 2</fullName>
        <shortName evidence="5">HAP2</shortName>
    </recommendedName>
    <alternativeName>
        <fullName evidence="5">Flagellar cap protein</fullName>
    </alternativeName>
</protein>
<dbReference type="GO" id="GO:0007155">
    <property type="term" value="P:cell adhesion"/>
    <property type="evidence" value="ECO:0007669"/>
    <property type="project" value="InterPro"/>
</dbReference>
<evidence type="ECO:0000256" key="5">
    <source>
        <dbReference type="RuleBase" id="RU362066"/>
    </source>
</evidence>
<dbReference type="PANTHER" id="PTHR30288">
    <property type="entry name" value="FLAGELLAR CAP/ASSEMBLY PROTEIN FLID"/>
    <property type="match status" value="1"/>
</dbReference>
<gene>
    <name evidence="8" type="ORF">CPLFYP93_03378</name>
</gene>
<comment type="subunit">
    <text evidence="2 5">Homopentamer.</text>
</comment>
<feature type="domain" description="Flagellar hook-associated protein 2 C-terminal" evidence="7">
    <location>
        <begin position="414"/>
        <end position="676"/>
    </location>
</feature>
<evidence type="ECO:0000256" key="1">
    <source>
        <dbReference type="ARBA" id="ARBA00009764"/>
    </source>
</evidence>